<name>A0A3M8P7Z5_9BACL</name>
<accession>A0A3M8P7Z5</accession>
<dbReference type="InterPro" id="IPR039564">
    <property type="entry name" value="Peptidase_C39-like"/>
</dbReference>
<sequence length="170" mass="19887">MKTIIPFTGMSQYENTIEGRKQGSACGPVTVASIMKFHREKEYAVNDLYASLGTTAIGLFSWRLIRKLRKLTGSRFEIKKIRSIDQVKTELLAGRPVAMKFDRYFSFRWFSKPMFRYHWVPLIGFEEKQDDVILFFHDNGKRSRPSKLRTASYRKHQQVLSFVKIVPVSQ</sequence>
<protein>
    <recommendedName>
        <fullName evidence="1">Peptidase C39-like domain-containing protein</fullName>
    </recommendedName>
</protein>
<evidence type="ECO:0000313" key="2">
    <source>
        <dbReference type="EMBL" id="RNF39324.1"/>
    </source>
</evidence>
<feature type="domain" description="Peptidase C39-like" evidence="1">
    <location>
        <begin position="10"/>
        <end position="134"/>
    </location>
</feature>
<evidence type="ECO:0000259" key="1">
    <source>
        <dbReference type="Pfam" id="PF13529"/>
    </source>
</evidence>
<reference evidence="2 3" key="1">
    <citation type="journal article" date="2018" name="Int. J. Syst. Evol. Microbiol.">
        <title>Planococcus salinus sp. nov., a moderately halophilic bacterium isolated from a saline-alkali soil.</title>
        <authorList>
            <person name="Gan L."/>
        </authorList>
    </citation>
    <scope>NUCLEOTIDE SEQUENCE [LARGE SCALE GENOMIC DNA]</scope>
    <source>
        <strain evidence="2 3">LCB217</strain>
    </source>
</reference>
<gene>
    <name evidence="2" type="ORF">EEX84_09560</name>
</gene>
<dbReference type="OrthoDB" id="2435874at2"/>
<dbReference type="AlphaFoldDB" id="A0A3M8P7Z5"/>
<comment type="caution">
    <text evidence="2">The sequence shown here is derived from an EMBL/GenBank/DDBJ whole genome shotgun (WGS) entry which is preliminary data.</text>
</comment>
<dbReference type="Pfam" id="PF13529">
    <property type="entry name" value="Peptidase_C39_2"/>
    <property type="match status" value="1"/>
</dbReference>
<evidence type="ECO:0000313" key="3">
    <source>
        <dbReference type="Proteomes" id="UP000275473"/>
    </source>
</evidence>
<keyword evidence="3" id="KW-1185">Reference proteome</keyword>
<dbReference type="RefSeq" id="WP_123165415.1">
    <property type="nucleotide sequence ID" value="NZ_RIAX01000006.1"/>
</dbReference>
<proteinExistence type="predicted"/>
<organism evidence="2 3">
    <name type="scientific">Planococcus salinus</name>
    <dbReference type="NCBI Taxonomy" id="1848460"/>
    <lineage>
        <taxon>Bacteria</taxon>
        <taxon>Bacillati</taxon>
        <taxon>Bacillota</taxon>
        <taxon>Bacilli</taxon>
        <taxon>Bacillales</taxon>
        <taxon>Caryophanaceae</taxon>
        <taxon>Planococcus</taxon>
    </lineage>
</organism>
<dbReference type="Proteomes" id="UP000275473">
    <property type="component" value="Unassembled WGS sequence"/>
</dbReference>
<dbReference type="EMBL" id="RIAX01000006">
    <property type="protein sequence ID" value="RNF39324.1"/>
    <property type="molecule type" value="Genomic_DNA"/>
</dbReference>